<reference evidence="1 2" key="1">
    <citation type="journal article" date="2014" name="Nature">
        <title>An environmental bacterial taxon with a large and distinct metabolic repertoire.</title>
        <authorList>
            <person name="Wilson M.C."/>
            <person name="Mori T."/>
            <person name="Ruckert C."/>
            <person name="Uria A.R."/>
            <person name="Helf M.J."/>
            <person name="Takada K."/>
            <person name="Gernert C."/>
            <person name="Steffens U.A."/>
            <person name="Heycke N."/>
            <person name="Schmitt S."/>
            <person name="Rinke C."/>
            <person name="Helfrich E.J."/>
            <person name="Brachmann A.O."/>
            <person name="Gurgui C."/>
            <person name="Wakimoto T."/>
            <person name="Kracht M."/>
            <person name="Crusemann M."/>
            <person name="Hentschel U."/>
            <person name="Abe I."/>
            <person name="Matsunaga S."/>
            <person name="Kalinowski J."/>
            <person name="Takeyama H."/>
            <person name="Piel J."/>
        </authorList>
    </citation>
    <scope>NUCLEOTIDE SEQUENCE [LARGE SCALE GENOMIC DNA]</scope>
    <source>
        <strain evidence="2">TSY1</strain>
    </source>
</reference>
<name>W4L4E4_ENTF1</name>
<evidence type="ECO:0000313" key="1">
    <source>
        <dbReference type="EMBL" id="ETW92545.1"/>
    </source>
</evidence>
<sequence length="112" mass="12611">MGDARERLQDFPAPVRKDIGHALYLVQSGQTPPCAKPMRGIEPGVYEIVDDFDTDTYRAVYTVKLGSSLYVLHAFMKKSKRGIATPKREIDLIKARLRRAKEMAQAEAHNHG</sequence>
<evidence type="ECO:0008006" key="3">
    <source>
        <dbReference type="Google" id="ProtNLM"/>
    </source>
</evidence>
<protein>
    <recommendedName>
        <fullName evidence="3">Addiction module toxin RelE</fullName>
    </recommendedName>
</protein>
<gene>
    <name evidence="1" type="ORF">ETSY1_43180</name>
</gene>
<dbReference type="EMBL" id="AZHW01001445">
    <property type="protein sequence ID" value="ETW92545.1"/>
    <property type="molecule type" value="Genomic_DNA"/>
</dbReference>
<evidence type="ECO:0000313" key="2">
    <source>
        <dbReference type="Proteomes" id="UP000019141"/>
    </source>
</evidence>
<dbReference type="AlphaFoldDB" id="W4L4E4"/>
<accession>W4L4E4</accession>
<organism evidence="1 2">
    <name type="scientific">Entotheonella factor</name>
    <dbReference type="NCBI Taxonomy" id="1429438"/>
    <lineage>
        <taxon>Bacteria</taxon>
        <taxon>Pseudomonadati</taxon>
        <taxon>Nitrospinota/Tectimicrobiota group</taxon>
        <taxon>Candidatus Tectimicrobiota</taxon>
        <taxon>Candidatus Entotheonellia</taxon>
        <taxon>Candidatus Entotheonellales</taxon>
        <taxon>Candidatus Entotheonellaceae</taxon>
        <taxon>Candidatus Entotheonella</taxon>
    </lineage>
</organism>
<dbReference type="PATRIC" id="fig|1429438.4.peg.8054"/>
<dbReference type="HOGENOM" id="CLU_139003_0_0_7"/>
<dbReference type="InterPro" id="IPR009241">
    <property type="entry name" value="HigB-like"/>
</dbReference>
<comment type="caution">
    <text evidence="1">The sequence shown here is derived from an EMBL/GenBank/DDBJ whole genome shotgun (WGS) entry which is preliminary data.</text>
</comment>
<dbReference type="Pfam" id="PF05973">
    <property type="entry name" value="Gp49"/>
    <property type="match status" value="1"/>
</dbReference>
<dbReference type="Proteomes" id="UP000019141">
    <property type="component" value="Unassembled WGS sequence"/>
</dbReference>
<proteinExistence type="predicted"/>
<keyword evidence="2" id="KW-1185">Reference proteome</keyword>